<name>A0ABY6IH12_STRPE</name>
<proteinExistence type="predicted"/>
<evidence type="ECO:0000313" key="3">
    <source>
        <dbReference type="EMBL" id="UYQ66186.1"/>
    </source>
</evidence>
<dbReference type="InterPro" id="IPR016181">
    <property type="entry name" value="Acyl_CoA_acyltransferase"/>
</dbReference>
<dbReference type="Gene3D" id="3.40.630.30">
    <property type="match status" value="1"/>
</dbReference>
<dbReference type="PROSITE" id="PS51186">
    <property type="entry name" value="GNAT"/>
    <property type="match status" value="1"/>
</dbReference>
<accession>A0ABY6IH12</accession>
<reference evidence="3" key="1">
    <citation type="submission" date="2022-10" db="EMBL/GenBank/DDBJ databases">
        <title>Cytochrome P450 Catalyzes Benzene Ring Formation in the Biosynthesis of Trialkyl-Substituted Aromatic Polyketides.</title>
        <authorList>
            <person name="Zhao E."/>
            <person name="Ge H."/>
        </authorList>
    </citation>
    <scope>NUCLEOTIDE SEQUENCE</scope>
    <source>
        <strain evidence="3">NA0869</strain>
    </source>
</reference>
<sequence>MFSLPLRDNARLCPLEPWHAEEFAAHMDRTGDHIRPWVGPGFVTDDLDGARATLRRYAERQAADGARLYGIRLDGTLVGGVMFTDFSAASGSCEVGCWLEPSAEGHGLVTEACRTLLDWAFVTRGLHRAEWHCRADNERSSAVAKRLGMTLEGVRRESWPVGGTRHDKQIWAVLASEWRAVEGSLGSGDSLREGRIHEGGGTTAPVSTVA</sequence>
<keyword evidence="4" id="KW-1185">Reference proteome</keyword>
<dbReference type="PANTHER" id="PTHR43441:SF10">
    <property type="entry name" value="ACETYLTRANSFERASE"/>
    <property type="match status" value="1"/>
</dbReference>
<dbReference type="Pfam" id="PF13302">
    <property type="entry name" value="Acetyltransf_3"/>
    <property type="match status" value="1"/>
</dbReference>
<organism evidence="3 4">
    <name type="scientific">Streptomyces peucetius</name>
    <dbReference type="NCBI Taxonomy" id="1950"/>
    <lineage>
        <taxon>Bacteria</taxon>
        <taxon>Bacillati</taxon>
        <taxon>Actinomycetota</taxon>
        <taxon>Actinomycetes</taxon>
        <taxon>Kitasatosporales</taxon>
        <taxon>Streptomycetaceae</taxon>
        <taxon>Streptomyces</taxon>
    </lineage>
</organism>
<evidence type="ECO:0000256" key="1">
    <source>
        <dbReference type="SAM" id="MobiDB-lite"/>
    </source>
</evidence>
<dbReference type="EMBL" id="CP107567">
    <property type="protein sequence ID" value="UYQ66186.1"/>
    <property type="molecule type" value="Genomic_DNA"/>
</dbReference>
<dbReference type="InterPro" id="IPR051908">
    <property type="entry name" value="Ribosomal_N-acetyltransferase"/>
</dbReference>
<dbReference type="InterPro" id="IPR000182">
    <property type="entry name" value="GNAT_dom"/>
</dbReference>
<dbReference type="PANTHER" id="PTHR43441">
    <property type="entry name" value="RIBOSOMAL-PROTEIN-SERINE ACETYLTRANSFERASE"/>
    <property type="match status" value="1"/>
</dbReference>
<feature type="region of interest" description="Disordered" evidence="1">
    <location>
        <begin position="185"/>
        <end position="210"/>
    </location>
</feature>
<protein>
    <submittedName>
        <fullName evidence="3">GNAT family N-acetyltransferase</fullName>
    </submittedName>
</protein>
<dbReference type="RefSeq" id="WP_264249631.1">
    <property type="nucleotide sequence ID" value="NZ_CP107567.1"/>
</dbReference>
<evidence type="ECO:0000313" key="4">
    <source>
        <dbReference type="Proteomes" id="UP001163878"/>
    </source>
</evidence>
<gene>
    <name evidence="3" type="ORF">OGH68_35185</name>
</gene>
<dbReference type="SUPFAM" id="SSF55729">
    <property type="entry name" value="Acyl-CoA N-acyltransferases (Nat)"/>
    <property type="match status" value="1"/>
</dbReference>
<feature type="domain" description="N-acetyltransferase" evidence="2">
    <location>
        <begin position="10"/>
        <end position="171"/>
    </location>
</feature>
<evidence type="ECO:0000259" key="2">
    <source>
        <dbReference type="PROSITE" id="PS51186"/>
    </source>
</evidence>
<dbReference type="Proteomes" id="UP001163878">
    <property type="component" value="Chromosome"/>
</dbReference>